<dbReference type="GO" id="GO:0005829">
    <property type="term" value="C:cytosol"/>
    <property type="evidence" value="ECO:0007669"/>
    <property type="project" value="TreeGrafter"/>
</dbReference>
<comment type="function">
    <text evidence="7">Catalyzes the decarboxylation of 3-oxo-tetronate 4-phosphate to dihydroxyacetone phosphate (DHAP) and CO(2).</text>
</comment>
<evidence type="ECO:0000256" key="11">
    <source>
        <dbReference type="ARBA" id="ARBA00048603"/>
    </source>
</evidence>
<comment type="similarity">
    <text evidence="2">Belongs to the aldolase class II family. AraD/FucA subfamily.</text>
</comment>
<evidence type="ECO:0000256" key="10">
    <source>
        <dbReference type="ARBA" id="ARBA00047520"/>
    </source>
</evidence>
<dbReference type="InterPro" id="IPR001303">
    <property type="entry name" value="Aldolase_II/adducin_N"/>
</dbReference>
<dbReference type="PANTHER" id="PTHR22789:SF0">
    <property type="entry name" value="3-OXO-TETRONATE 4-PHOSPHATE DECARBOXYLASE-RELATED"/>
    <property type="match status" value="1"/>
</dbReference>
<evidence type="ECO:0000256" key="7">
    <source>
        <dbReference type="ARBA" id="ARBA00044745"/>
    </source>
</evidence>
<evidence type="ECO:0000256" key="4">
    <source>
        <dbReference type="ARBA" id="ARBA00022833"/>
    </source>
</evidence>
<evidence type="ECO:0000256" key="8">
    <source>
        <dbReference type="ARBA" id="ARBA00044772"/>
    </source>
</evidence>
<protein>
    <recommendedName>
        <fullName evidence="9">3-oxo-tetronate 4-phosphate decarboxylase</fullName>
        <ecNumber evidence="8">4.1.1.104</ecNumber>
    </recommendedName>
</protein>
<dbReference type="PANTHER" id="PTHR22789">
    <property type="entry name" value="FUCULOSE PHOSPHATE ALDOLASE"/>
    <property type="match status" value="1"/>
</dbReference>
<keyword evidence="4" id="KW-0862">Zinc</keyword>
<dbReference type="GO" id="GO:0016832">
    <property type="term" value="F:aldehyde-lyase activity"/>
    <property type="evidence" value="ECO:0007669"/>
    <property type="project" value="InterPro"/>
</dbReference>
<dbReference type="FunFam" id="3.40.225.10:FF:000008">
    <property type="entry name" value="Sugar aldolase"/>
    <property type="match status" value="1"/>
</dbReference>
<dbReference type="InterPro" id="IPR036409">
    <property type="entry name" value="Aldolase_II/adducin_N_sf"/>
</dbReference>
<keyword evidence="6" id="KW-0119">Carbohydrate metabolism</keyword>
<evidence type="ECO:0000256" key="3">
    <source>
        <dbReference type="ARBA" id="ARBA00022723"/>
    </source>
</evidence>
<dbReference type="NCBIfam" id="NF006000">
    <property type="entry name" value="PRK08130.1"/>
    <property type="match status" value="1"/>
</dbReference>
<keyword evidence="3" id="KW-0479">Metal-binding</keyword>
<dbReference type="Gene3D" id="3.40.225.10">
    <property type="entry name" value="Class II aldolase/adducin N-terminal domain"/>
    <property type="match status" value="1"/>
</dbReference>
<dbReference type="SMART" id="SM01007">
    <property type="entry name" value="Aldolase_II"/>
    <property type="match status" value="1"/>
</dbReference>
<dbReference type="AlphaFoldDB" id="A0A212LG32"/>
<accession>A0A212LG32</accession>
<proteinExistence type="inferred from homology"/>
<dbReference type="InterPro" id="IPR050197">
    <property type="entry name" value="Aldolase_class_II_sugar_metab"/>
</dbReference>
<dbReference type="GO" id="GO:0046872">
    <property type="term" value="F:metal ion binding"/>
    <property type="evidence" value="ECO:0007669"/>
    <property type="project" value="UniProtKB-KW"/>
</dbReference>
<dbReference type="NCBIfam" id="NF043034">
    <property type="entry name" value="OxoTetrPhDc"/>
    <property type="match status" value="1"/>
</dbReference>
<dbReference type="Pfam" id="PF00596">
    <property type="entry name" value="Aldolase_II"/>
    <property type="match status" value="1"/>
</dbReference>
<dbReference type="GO" id="GO:0019323">
    <property type="term" value="P:pentose catabolic process"/>
    <property type="evidence" value="ECO:0007669"/>
    <property type="project" value="InterPro"/>
</dbReference>
<dbReference type="RefSeq" id="WP_288200133.1">
    <property type="nucleotide sequence ID" value="NZ_LT608334.1"/>
</dbReference>
<comment type="catalytic activity">
    <reaction evidence="10">
        <text>3-dehydro-4-O-phospho-D-erythronate + H(+) = dihydroxyacetone phosphate + CO2</text>
        <dbReference type="Rhea" id="RHEA:52416"/>
        <dbReference type="ChEBI" id="CHEBI:15378"/>
        <dbReference type="ChEBI" id="CHEBI:16526"/>
        <dbReference type="ChEBI" id="CHEBI:57642"/>
        <dbReference type="ChEBI" id="CHEBI:136593"/>
        <dbReference type="EC" id="4.1.1.104"/>
    </reaction>
</comment>
<dbReference type="EC" id="4.1.1.104" evidence="8"/>
<evidence type="ECO:0000313" key="13">
    <source>
        <dbReference type="EMBL" id="SCM76526.1"/>
    </source>
</evidence>
<evidence type="ECO:0000256" key="5">
    <source>
        <dbReference type="ARBA" id="ARBA00023239"/>
    </source>
</evidence>
<dbReference type="InterPro" id="IPR050013">
    <property type="entry name" value="OtnC"/>
</dbReference>
<feature type="domain" description="Class II aldolase/adducin N-terminal" evidence="12">
    <location>
        <begin position="9"/>
        <end position="188"/>
    </location>
</feature>
<comment type="catalytic activity">
    <reaction evidence="11">
        <text>3-dehydro-4-O-phospho-L-erythronate + H(+) = dihydroxyacetone phosphate + CO2</text>
        <dbReference type="Rhea" id="RHEA:52404"/>
        <dbReference type="ChEBI" id="CHEBI:15378"/>
        <dbReference type="ChEBI" id="CHEBI:16526"/>
        <dbReference type="ChEBI" id="CHEBI:57642"/>
        <dbReference type="ChEBI" id="CHEBI:136592"/>
        <dbReference type="EC" id="4.1.1.104"/>
    </reaction>
</comment>
<comment type="cofactor">
    <cofactor evidence="1">
        <name>Zn(2+)</name>
        <dbReference type="ChEBI" id="CHEBI:29105"/>
    </cofactor>
</comment>
<gene>
    <name evidence="13" type="primary">ygbL</name>
    <name evidence="13" type="ORF">KL86PLE_40331</name>
</gene>
<reference evidence="13" key="1">
    <citation type="submission" date="2016-08" db="EMBL/GenBank/DDBJ databases">
        <authorList>
            <person name="Seilhamer J.J."/>
        </authorList>
    </citation>
    <scope>NUCLEOTIDE SEQUENCE</scope>
    <source>
        <strain evidence="13">86</strain>
    </source>
</reference>
<dbReference type="SUPFAM" id="SSF53639">
    <property type="entry name" value="AraD/HMP-PK domain-like"/>
    <property type="match status" value="1"/>
</dbReference>
<keyword evidence="5" id="KW-0456">Lyase</keyword>
<evidence type="ECO:0000256" key="2">
    <source>
        <dbReference type="ARBA" id="ARBA00010037"/>
    </source>
</evidence>
<dbReference type="EMBL" id="FMJD01000008">
    <property type="protein sequence ID" value="SCM76526.1"/>
    <property type="molecule type" value="Genomic_DNA"/>
</dbReference>
<evidence type="ECO:0000259" key="12">
    <source>
        <dbReference type="SMART" id="SM01007"/>
    </source>
</evidence>
<sequence length="213" mass="22478">MIDETELRRKIVDFAGSFHRRGVTHGSSGNISARLDDGGLVMTPTGSSFGTLDAGRLSRLDADGNHIGGDRPTKEIPLHRAFYASRPGTGAVVHLHSPFATAFSMLSDVDPGDALPPLTPYSIMLLGKVRLLPYFRPGSPAIGEAIAALAGSAKAVLLANHGPIVVGRTLEDAVNAMEELEATARLFFLTRDCGARRLTLAQVEELAANHGAA</sequence>
<evidence type="ECO:0000256" key="1">
    <source>
        <dbReference type="ARBA" id="ARBA00001947"/>
    </source>
</evidence>
<name>A0A212LG32_9HYPH</name>
<organism evidence="13">
    <name type="scientific">uncultured Pleomorphomonas sp</name>
    <dbReference type="NCBI Taxonomy" id="442121"/>
    <lineage>
        <taxon>Bacteria</taxon>
        <taxon>Pseudomonadati</taxon>
        <taxon>Pseudomonadota</taxon>
        <taxon>Alphaproteobacteria</taxon>
        <taxon>Hyphomicrobiales</taxon>
        <taxon>Pleomorphomonadaceae</taxon>
        <taxon>Pleomorphomonas</taxon>
        <taxon>environmental samples</taxon>
    </lineage>
</organism>
<evidence type="ECO:0000256" key="6">
    <source>
        <dbReference type="ARBA" id="ARBA00023277"/>
    </source>
</evidence>
<evidence type="ECO:0000256" key="9">
    <source>
        <dbReference type="ARBA" id="ARBA00044803"/>
    </source>
</evidence>